<organism evidence="11 12">
    <name type="scientific">Vitrella brassicaformis (strain CCMP3155)</name>
    <dbReference type="NCBI Taxonomy" id="1169540"/>
    <lineage>
        <taxon>Eukaryota</taxon>
        <taxon>Sar</taxon>
        <taxon>Alveolata</taxon>
        <taxon>Colpodellida</taxon>
        <taxon>Vitrellaceae</taxon>
        <taxon>Vitrella</taxon>
    </lineage>
</organism>
<evidence type="ECO:0000256" key="7">
    <source>
        <dbReference type="ARBA" id="ARBA00023014"/>
    </source>
</evidence>
<feature type="region of interest" description="Disordered" evidence="9">
    <location>
        <begin position="533"/>
        <end position="588"/>
    </location>
</feature>
<dbReference type="VEuPathDB" id="CryptoDB:Vbra_8662"/>
<keyword evidence="2" id="KW-0547">Nucleotide-binding</keyword>
<dbReference type="InterPro" id="IPR045028">
    <property type="entry name" value="DinG/Rad3-like"/>
</dbReference>
<feature type="compositionally biased region" description="Low complexity" evidence="9">
    <location>
        <begin position="290"/>
        <end position="303"/>
    </location>
</feature>
<name>A0A0G4EZU3_VITBC</name>
<dbReference type="GO" id="GO:0003677">
    <property type="term" value="F:DNA binding"/>
    <property type="evidence" value="ECO:0007669"/>
    <property type="project" value="InterPro"/>
</dbReference>
<keyword evidence="6" id="KW-0408">Iron</keyword>
<dbReference type="PANTHER" id="PTHR11472">
    <property type="entry name" value="DNA REPAIR DEAD HELICASE RAD3/XP-D SUBFAMILY MEMBER"/>
    <property type="match status" value="1"/>
</dbReference>
<feature type="compositionally biased region" description="Pro residues" evidence="9">
    <location>
        <begin position="1141"/>
        <end position="1155"/>
    </location>
</feature>
<dbReference type="InterPro" id="IPR027417">
    <property type="entry name" value="P-loop_NTPase"/>
</dbReference>
<dbReference type="EMBL" id="CDMY01000353">
    <property type="protein sequence ID" value="CEM04560.1"/>
    <property type="molecule type" value="Genomic_DNA"/>
</dbReference>
<dbReference type="InParanoid" id="A0A0G4EZU3"/>
<dbReference type="GO" id="GO:0016818">
    <property type="term" value="F:hydrolase activity, acting on acid anhydrides, in phosphorus-containing anhydrides"/>
    <property type="evidence" value="ECO:0007669"/>
    <property type="project" value="InterPro"/>
</dbReference>
<dbReference type="GO" id="GO:0046872">
    <property type="term" value="F:metal ion binding"/>
    <property type="evidence" value="ECO:0007669"/>
    <property type="project" value="UniProtKB-KW"/>
</dbReference>
<keyword evidence="1" id="KW-0479">Metal-binding</keyword>
<dbReference type="InterPro" id="IPR014013">
    <property type="entry name" value="Helic_SF1/SF2_ATP-bd_DinG/Rad3"/>
</dbReference>
<dbReference type="InterPro" id="IPR006554">
    <property type="entry name" value="Helicase-like_DEXD_c2"/>
</dbReference>
<dbReference type="InterPro" id="IPR006555">
    <property type="entry name" value="ATP-dep_Helicase_C"/>
</dbReference>
<keyword evidence="7" id="KW-0411">Iron-sulfur</keyword>
<feature type="region of interest" description="Disordered" evidence="9">
    <location>
        <begin position="1408"/>
        <end position="1444"/>
    </location>
</feature>
<dbReference type="GO" id="GO:0051536">
    <property type="term" value="F:iron-sulfur cluster binding"/>
    <property type="evidence" value="ECO:0007669"/>
    <property type="project" value="UniProtKB-KW"/>
</dbReference>
<dbReference type="OrthoDB" id="19182at2759"/>
<evidence type="ECO:0000313" key="12">
    <source>
        <dbReference type="Proteomes" id="UP000041254"/>
    </source>
</evidence>
<evidence type="ECO:0000256" key="3">
    <source>
        <dbReference type="ARBA" id="ARBA00022801"/>
    </source>
</evidence>
<keyword evidence="4" id="KW-0347">Helicase</keyword>
<feature type="compositionally biased region" description="Low complexity" evidence="9">
    <location>
        <begin position="1428"/>
        <end position="1444"/>
    </location>
</feature>
<dbReference type="Gene3D" id="3.40.50.300">
    <property type="entry name" value="P-loop containing nucleotide triphosphate hydrolases"/>
    <property type="match status" value="3"/>
</dbReference>
<dbReference type="Pfam" id="PF06733">
    <property type="entry name" value="DEAD_2"/>
    <property type="match status" value="2"/>
</dbReference>
<feature type="compositionally biased region" description="Acidic residues" evidence="9">
    <location>
        <begin position="18"/>
        <end position="33"/>
    </location>
</feature>
<feature type="compositionally biased region" description="Basic residues" evidence="9">
    <location>
        <begin position="76"/>
        <end position="88"/>
    </location>
</feature>
<feature type="region of interest" description="Disordered" evidence="9">
    <location>
        <begin position="644"/>
        <end position="674"/>
    </location>
</feature>
<evidence type="ECO:0000256" key="4">
    <source>
        <dbReference type="ARBA" id="ARBA00022806"/>
    </source>
</evidence>
<dbReference type="SUPFAM" id="SSF52540">
    <property type="entry name" value="P-loop containing nucleoside triphosphate hydrolases"/>
    <property type="match status" value="1"/>
</dbReference>
<dbReference type="GO" id="GO:0005524">
    <property type="term" value="F:ATP binding"/>
    <property type="evidence" value="ECO:0007669"/>
    <property type="project" value="UniProtKB-KW"/>
</dbReference>
<dbReference type="GO" id="GO:0005634">
    <property type="term" value="C:nucleus"/>
    <property type="evidence" value="ECO:0007669"/>
    <property type="project" value="TreeGrafter"/>
</dbReference>
<feature type="compositionally biased region" description="Low complexity" evidence="9">
    <location>
        <begin position="1071"/>
        <end position="1083"/>
    </location>
</feature>
<keyword evidence="3" id="KW-0378">Hydrolase</keyword>
<evidence type="ECO:0000256" key="5">
    <source>
        <dbReference type="ARBA" id="ARBA00022840"/>
    </source>
</evidence>
<reference evidence="11 12" key="1">
    <citation type="submission" date="2014-11" db="EMBL/GenBank/DDBJ databases">
        <authorList>
            <person name="Zhu J."/>
            <person name="Qi W."/>
            <person name="Song R."/>
        </authorList>
    </citation>
    <scope>NUCLEOTIDE SEQUENCE [LARGE SCALE GENOMIC DNA]</scope>
</reference>
<dbReference type="SMART" id="SM00488">
    <property type="entry name" value="DEXDc2"/>
    <property type="match status" value="1"/>
</dbReference>
<keyword evidence="8" id="KW-0413">Isomerase</keyword>
<dbReference type="PANTHER" id="PTHR11472:SF47">
    <property type="entry name" value="FANCONI ANEMIA GROUP J PROTEIN"/>
    <property type="match status" value="1"/>
</dbReference>
<accession>A0A0G4EZU3</accession>
<evidence type="ECO:0000256" key="8">
    <source>
        <dbReference type="ARBA" id="ARBA00023235"/>
    </source>
</evidence>
<dbReference type="Proteomes" id="UP000041254">
    <property type="component" value="Unassembled WGS sequence"/>
</dbReference>
<dbReference type="GO" id="GO:0003678">
    <property type="term" value="F:DNA helicase activity"/>
    <property type="evidence" value="ECO:0007669"/>
    <property type="project" value="InterPro"/>
</dbReference>
<dbReference type="GO" id="GO:0006289">
    <property type="term" value="P:nucleotide-excision repair"/>
    <property type="evidence" value="ECO:0007669"/>
    <property type="project" value="TreeGrafter"/>
</dbReference>
<dbReference type="PhylomeDB" id="A0A0G4EZU3"/>
<evidence type="ECO:0000259" key="10">
    <source>
        <dbReference type="PROSITE" id="PS51193"/>
    </source>
</evidence>
<feature type="region of interest" description="Disordered" evidence="9">
    <location>
        <begin position="1048"/>
        <end position="1173"/>
    </location>
</feature>
<feature type="region of interest" description="Disordered" evidence="9">
    <location>
        <begin position="364"/>
        <end position="387"/>
    </location>
</feature>
<feature type="compositionally biased region" description="Basic and acidic residues" evidence="9">
    <location>
        <begin position="569"/>
        <end position="588"/>
    </location>
</feature>
<dbReference type="InterPro" id="IPR010614">
    <property type="entry name" value="RAD3-like_helicase_DEAD"/>
</dbReference>
<feature type="compositionally biased region" description="Basic and acidic residues" evidence="9">
    <location>
        <begin position="1362"/>
        <end position="1388"/>
    </location>
</feature>
<feature type="compositionally biased region" description="Pro residues" evidence="9">
    <location>
        <begin position="1097"/>
        <end position="1112"/>
    </location>
</feature>
<keyword evidence="5" id="KW-0067">ATP-binding</keyword>
<feature type="region of interest" description="Disordered" evidence="9">
    <location>
        <begin position="1335"/>
        <end position="1388"/>
    </location>
</feature>
<gene>
    <name evidence="11" type="ORF">Vbra_8662</name>
</gene>
<dbReference type="STRING" id="1169540.A0A0G4EZU3"/>
<keyword evidence="12" id="KW-1185">Reference proteome</keyword>
<feature type="compositionally biased region" description="Acidic residues" evidence="9">
    <location>
        <begin position="1414"/>
        <end position="1426"/>
    </location>
</feature>
<feature type="compositionally biased region" description="Gly residues" evidence="9">
    <location>
        <begin position="548"/>
        <end position="562"/>
    </location>
</feature>
<evidence type="ECO:0000256" key="1">
    <source>
        <dbReference type="ARBA" id="ARBA00022723"/>
    </source>
</evidence>
<feature type="compositionally biased region" description="Pro residues" evidence="9">
    <location>
        <begin position="1061"/>
        <end position="1070"/>
    </location>
</feature>
<feature type="region of interest" description="Disordered" evidence="9">
    <location>
        <begin position="274"/>
        <end position="309"/>
    </location>
</feature>
<dbReference type="SMART" id="SM00491">
    <property type="entry name" value="HELICc2"/>
    <property type="match status" value="1"/>
</dbReference>
<protein>
    <recommendedName>
        <fullName evidence="10">Helicase ATP-binding domain-containing protein</fullName>
    </recommendedName>
</protein>
<evidence type="ECO:0000256" key="6">
    <source>
        <dbReference type="ARBA" id="ARBA00023004"/>
    </source>
</evidence>
<dbReference type="GO" id="GO:1990918">
    <property type="term" value="P:double-strand break repair involved in meiotic recombination"/>
    <property type="evidence" value="ECO:0007669"/>
    <property type="project" value="TreeGrafter"/>
</dbReference>
<feature type="region of interest" description="Disordered" evidence="9">
    <location>
        <begin position="10"/>
        <end position="46"/>
    </location>
</feature>
<sequence length="1444" mass="159584">MNGMFFEGYDWRDGEHMDGDEDDGAMDGEEDDGGTQALPYDERMGRYPHRKWEDDYTFVDLNKEDPDSLGGEGGNRWRRPGQPPKKKNNTQILIERLQHLDFQDRCDAASIPRGPGQNPPPSVIHVVQSKTRQRTPFHGIEVLFHYPQMMQSQAQMMDRMIYAFTNKKHALLESPTGTGKTAALLCAPLAFVRHCQTRMRDAALGKIALSRQEQEQFAIRKIIYATRTHEQCKQVAKEVLRTPYRPRLTTLASRKFLCVIQDQLRDGWIEAQQARARDSTNTDQPDDNHAPAAAAASSNNPPNTQANKTFPNVYAQSDKALGREGGAMASTGELRRWCLLARKDNACGFWDGLTSEDLAKKTHSCLRSNRGKPPDGSPKGPQHKDGTWDIEDIVRFGSSPETYGKGDGDGGGVRMRDLFPNLQRHPVGAADSQGGDGDLRACPYFTAQVLGTGDLCELLLCPYSYLLDPKIRRMMRIDTKGALVIFDEAHNVEDYCMECGSFEYTMDHLRETADWFLQLVPAHTRTQPQLNMAHPNRPPAAAAAAAAAGGGQGGQSGLGGFDAYGPETDQQRREREEREREEADIRRETYGELPIPSKTDDYWAKAWKVKGHTNMYDIAYFLQTVFMRIHDEMKKILEKFYEDQKHQPPHGNNSSKNQPPWIHKKSFNSSPLDSGDDEVHCWGMVVPQRVEGSHQYNAARPGAKAPRSSMADFLRRVGLDKETMIKVKEHHETMTEAFRQAIDRAREKGLKSRVEHMLNRWVDVQEDMIEKLAFSVWNPCYYNVVLMGTTPEMGKLHLWCMSPAVMFEAIAAQAHSVIVTSGTLTPVNSFYTELGPTFERSVTSERERLVLQAQHCIHKEQLQVHVVSNAPARCQPPKGSRGKAGVQLECNYKFWQETHKMVALGETIVDLVSEIPGGVLAFFPSYNILKKLRWCWENNRAAPSTQRKDIWARLKDAKGLVLIEEKDNFDEVKEQFIEATGADGGSALLFAVYRAKLSEGISFNDNHARGVLVIGKPYPSITDPRVAKKKDYNDACLVQRLPRVVPPFTLPEANKTKGPAKRPPPDPSPPDAAAAAAAAAAVPASPPVQQTIKFRPRPPPNAPEAPQRPPPIVNGDVPLSQMPTQPLPPHNGVNGGVLSPPFRPRPGPPRPPFIPPMSLSQQPRHASQPDMYQHSPPVANRNHPNMRPLRPVRHPMSPPAAAAAAANGAQMVPRGRPPAGVPGVGGAGVTPAADKWRLSGTLWYDQQAYRPLNQALGRCIRHQRDYGVLILIDLRFLAEIRSGSNPQLAPWLWPWLHDCAFATDGSTETAVQRIEGFFDQARAYIEQHLPLPAAAADIPPLPDSPAEDGVAMRSQPSSEAGGFKRERDGPEEDSNKRQRGEVQEGGAHDGVMDAVMVDAAAPAAAAAAAGGGADGDEAAGMDDGQEGGEAVQQVGANGVVVNMQ</sequence>
<evidence type="ECO:0000313" key="11">
    <source>
        <dbReference type="EMBL" id="CEM04560.1"/>
    </source>
</evidence>
<evidence type="ECO:0000256" key="9">
    <source>
        <dbReference type="SAM" id="MobiDB-lite"/>
    </source>
</evidence>
<proteinExistence type="predicted"/>
<feature type="region of interest" description="Disordered" evidence="9">
    <location>
        <begin position="63"/>
        <end position="88"/>
    </location>
</feature>
<dbReference type="Pfam" id="PF13307">
    <property type="entry name" value="Helicase_C_2"/>
    <property type="match status" value="2"/>
</dbReference>
<evidence type="ECO:0000256" key="2">
    <source>
        <dbReference type="ARBA" id="ARBA00022741"/>
    </source>
</evidence>
<dbReference type="PROSITE" id="PS51193">
    <property type="entry name" value="HELICASE_ATP_BIND_2"/>
    <property type="match status" value="1"/>
</dbReference>
<feature type="domain" description="Helicase ATP-binding" evidence="10">
    <location>
        <begin position="139"/>
        <end position="540"/>
    </location>
</feature>